<protein>
    <submittedName>
        <fullName evidence="1">DUF3419 family protein</fullName>
    </submittedName>
</protein>
<evidence type="ECO:0000313" key="2">
    <source>
        <dbReference type="Proteomes" id="UP001474120"/>
    </source>
</evidence>
<comment type="caution">
    <text evidence="1">The sequence shown here is derived from an EMBL/GenBank/DDBJ whole genome shotgun (WGS) entry which is preliminary data.</text>
</comment>
<accession>A0ABU9KY55</accession>
<reference evidence="1 2" key="1">
    <citation type="submission" date="2024-04" db="EMBL/GenBank/DDBJ databases">
        <title>whole genome sequencing of Lutimonas vermicola strain IMCC1616.</title>
        <authorList>
            <person name="Bae S.S."/>
        </authorList>
    </citation>
    <scope>NUCLEOTIDE SEQUENCE [LARGE SCALE GENOMIC DNA]</scope>
    <source>
        <strain evidence="1 2">IMCC1616</strain>
    </source>
</reference>
<dbReference type="RefSeq" id="WP_342158773.1">
    <property type="nucleotide sequence ID" value="NZ_JBCDNA010000001.1"/>
</dbReference>
<evidence type="ECO:0000313" key="1">
    <source>
        <dbReference type="EMBL" id="MEL4455034.1"/>
    </source>
</evidence>
<dbReference type="PANTHER" id="PTHR47473">
    <property type="entry name" value="BTA1P"/>
    <property type="match status" value="1"/>
</dbReference>
<dbReference type="Pfam" id="PF11899">
    <property type="entry name" value="DUF3419"/>
    <property type="match status" value="1"/>
</dbReference>
<dbReference type="Proteomes" id="UP001474120">
    <property type="component" value="Unassembled WGS sequence"/>
</dbReference>
<gene>
    <name evidence="1" type="ORF">AABB81_03950</name>
</gene>
<dbReference type="InterPro" id="IPR021829">
    <property type="entry name" value="DUF3419"/>
</dbReference>
<sequence length="368" mass="42619">MKKNKDQVQLSKLVFTQSWEDPECDHKALKIKKDEVLVAITSGACNVLGFLQFNPAKIYAIDINAAQSFLLALKMAAIKSLEYEDFIGFSGLVDCQNRLELFEKIKPQLSEESLSFWESKKGLLENGFIMNGKYDRFVKFAGRFLKLIQGQARIDGLFKPKDIKEQEAFYDEVWDTRQYKAIYKILFNKHILARKGLSSDYFHFDDGSASFAESFYKRARKAFRNLPIKGNYFLSLYVKGLYANTDEVPDYLKREHYKVIKSRIDNIEVVTSDAQGWIDTIDDASIDCFALSNICELMSEDETNRLFNAVYRTAKPDARVIFRNLMIPREVPENLKERIVKNKELSEFLQENDRSFVYGKVAAYSIEK</sequence>
<dbReference type="InterPro" id="IPR029063">
    <property type="entry name" value="SAM-dependent_MTases_sf"/>
</dbReference>
<dbReference type="PANTHER" id="PTHR47473:SF1">
    <property type="entry name" value="METHYLTRANSFERASE DOMAIN-CONTAINING PROTEIN"/>
    <property type="match status" value="1"/>
</dbReference>
<proteinExistence type="predicted"/>
<name>A0ABU9KY55_9FLAO</name>
<dbReference type="EMBL" id="JBCDNA010000001">
    <property type="protein sequence ID" value="MEL4455034.1"/>
    <property type="molecule type" value="Genomic_DNA"/>
</dbReference>
<dbReference type="SUPFAM" id="SSF53335">
    <property type="entry name" value="S-adenosyl-L-methionine-dependent methyltransferases"/>
    <property type="match status" value="1"/>
</dbReference>
<keyword evidence="2" id="KW-1185">Reference proteome</keyword>
<organism evidence="1 2">
    <name type="scientific">Lutimonas vermicola</name>
    <dbReference type="NCBI Taxonomy" id="414288"/>
    <lineage>
        <taxon>Bacteria</taxon>
        <taxon>Pseudomonadati</taxon>
        <taxon>Bacteroidota</taxon>
        <taxon>Flavobacteriia</taxon>
        <taxon>Flavobacteriales</taxon>
        <taxon>Flavobacteriaceae</taxon>
        <taxon>Lutimonas</taxon>
    </lineage>
</organism>